<sequence length="77" mass="8559">MRQQPTPNTAPRKETTRKEKEAARAVEDKLDQSLEDSFPASDPPSMTRAPADKSSTKFPPPTGASRKTPARDDLKRH</sequence>
<evidence type="ECO:0000256" key="1">
    <source>
        <dbReference type="SAM" id="MobiDB-lite"/>
    </source>
</evidence>
<keyword evidence="3" id="KW-1185">Reference proteome</keyword>
<evidence type="ECO:0000313" key="3">
    <source>
        <dbReference type="Proteomes" id="UP000248021"/>
    </source>
</evidence>
<dbReference type="OrthoDB" id="8101404at2"/>
<gene>
    <name evidence="2" type="ORF">C7450_106230</name>
</gene>
<dbReference type="AlphaFoldDB" id="A0A2V3U6C7"/>
<protein>
    <submittedName>
        <fullName evidence="2">Uncharacterized protein</fullName>
    </submittedName>
</protein>
<dbReference type="Proteomes" id="UP000248021">
    <property type="component" value="Unassembled WGS sequence"/>
</dbReference>
<name>A0A2V3U6C7_9HYPH</name>
<proteinExistence type="predicted"/>
<comment type="caution">
    <text evidence="2">The sequence shown here is derived from an EMBL/GenBank/DDBJ whole genome shotgun (WGS) entry which is preliminary data.</text>
</comment>
<accession>A0A2V3U6C7</accession>
<dbReference type="RefSeq" id="WP_146227347.1">
    <property type="nucleotide sequence ID" value="NZ_CAKNFN010000001.1"/>
</dbReference>
<feature type="compositionally biased region" description="Basic and acidic residues" evidence="1">
    <location>
        <begin position="11"/>
        <end position="32"/>
    </location>
</feature>
<feature type="region of interest" description="Disordered" evidence="1">
    <location>
        <begin position="1"/>
        <end position="77"/>
    </location>
</feature>
<evidence type="ECO:0000313" key="2">
    <source>
        <dbReference type="EMBL" id="PXW58054.1"/>
    </source>
</evidence>
<organism evidence="2 3">
    <name type="scientific">Chelatococcus asaccharovorans</name>
    <dbReference type="NCBI Taxonomy" id="28210"/>
    <lineage>
        <taxon>Bacteria</taxon>
        <taxon>Pseudomonadati</taxon>
        <taxon>Pseudomonadota</taxon>
        <taxon>Alphaproteobacteria</taxon>
        <taxon>Hyphomicrobiales</taxon>
        <taxon>Chelatococcaceae</taxon>
        <taxon>Chelatococcus</taxon>
    </lineage>
</organism>
<reference evidence="2 3" key="1">
    <citation type="submission" date="2018-05" db="EMBL/GenBank/DDBJ databases">
        <title>Genomic Encyclopedia of Type Strains, Phase IV (KMG-IV): sequencing the most valuable type-strain genomes for metagenomic binning, comparative biology and taxonomic classification.</title>
        <authorList>
            <person name="Goeker M."/>
        </authorList>
    </citation>
    <scope>NUCLEOTIDE SEQUENCE [LARGE SCALE GENOMIC DNA]</scope>
    <source>
        <strain evidence="2 3">DSM 6462</strain>
    </source>
</reference>
<dbReference type="EMBL" id="QJJK01000006">
    <property type="protein sequence ID" value="PXW58054.1"/>
    <property type="molecule type" value="Genomic_DNA"/>
</dbReference>